<dbReference type="InterPro" id="IPR010733">
    <property type="entry name" value="DUF1308"/>
</dbReference>
<reference evidence="3 4" key="1">
    <citation type="journal article" date="2018" name="IMA Fungus">
        <title>IMA Genome-F 9: Draft genome sequence of Annulohypoxylon stygium, Aspergillus mulundensis, Berkeleyomyces basicola (syn. Thielaviopsis basicola), Ceratocystis smalleyi, two Cercospora beticola strains, Coleophoma cylindrospora, Fusarium fracticaudum, Phialophora cf. hyalina, and Morchella septimelata.</title>
        <authorList>
            <person name="Wingfield B.D."/>
            <person name="Bills G.F."/>
            <person name="Dong Y."/>
            <person name="Huang W."/>
            <person name="Nel W.J."/>
            <person name="Swalarsk-Parry B.S."/>
            <person name="Vaghefi N."/>
            <person name="Wilken P.M."/>
            <person name="An Z."/>
            <person name="de Beer Z.W."/>
            <person name="De Vos L."/>
            <person name="Chen L."/>
            <person name="Duong T.A."/>
            <person name="Gao Y."/>
            <person name="Hammerbacher A."/>
            <person name="Kikkert J.R."/>
            <person name="Li Y."/>
            <person name="Li H."/>
            <person name="Li K."/>
            <person name="Li Q."/>
            <person name="Liu X."/>
            <person name="Ma X."/>
            <person name="Naidoo K."/>
            <person name="Pethybridge S.J."/>
            <person name="Sun J."/>
            <person name="Steenkamp E.T."/>
            <person name="van der Nest M.A."/>
            <person name="van Wyk S."/>
            <person name="Wingfield M.J."/>
            <person name="Xiong C."/>
            <person name="Yue Q."/>
            <person name="Zhang X."/>
        </authorList>
    </citation>
    <scope>NUCLEOTIDE SEQUENCE [LARGE SCALE GENOMIC DNA]</scope>
    <source>
        <strain evidence="3 4">BP 5553</strain>
    </source>
</reference>
<organism evidence="3 4">
    <name type="scientific">Venustampulla echinocandica</name>
    <dbReference type="NCBI Taxonomy" id="2656787"/>
    <lineage>
        <taxon>Eukaryota</taxon>
        <taxon>Fungi</taxon>
        <taxon>Dikarya</taxon>
        <taxon>Ascomycota</taxon>
        <taxon>Pezizomycotina</taxon>
        <taxon>Leotiomycetes</taxon>
        <taxon>Helotiales</taxon>
        <taxon>Pleuroascaceae</taxon>
        <taxon>Venustampulla</taxon>
    </lineage>
</organism>
<protein>
    <recommendedName>
        <fullName evidence="2">DUF1308 domain-containing protein</fullName>
    </recommendedName>
</protein>
<dbReference type="STRING" id="2656787.A0A370TW52"/>
<dbReference type="AlphaFoldDB" id="A0A370TW52"/>
<feature type="compositionally biased region" description="Basic and acidic residues" evidence="1">
    <location>
        <begin position="523"/>
        <end position="537"/>
    </location>
</feature>
<gene>
    <name evidence="3" type="ORF">BP5553_04048</name>
</gene>
<evidence type="ECO:0000256" key="1">
    <source>
        <dbReference type="SAM" id="MobiDB-lite"/>
    </source>
</evidence>
<comment type="caution">
    <text evidence="3">The sequence shown here is derived from an EMBL/GenBank/DDBJ whole genome shotgun (WGS) entry which is preliminary data.</text>
</comment>
<proteinExistence type="predicted"/>
<dbReference type="PANTHER" id="PTHR13379">
    <property type="entry name" value="UNCHARACTERIZED DUF1308"/>
    <property type="match status" value="1"/>
</dbReference>
<dbReference type="Pfam" id="PF07000">
    <property type="entry name" value="DUF1308"/>
    <property type="match status" value="1"/>
</dbReference>
<dbReference type="EMBL" id="NPIC01000002">
    <property type="protein sequence ID" value="RDL39708.1"/>
    <property type="molecule type" value="Genomic_DNA"/>
</dbReference>
<dbReference type="Proteomes" id="UP000254866">
    <property type="component" value="Unassembled WGS sequence"/>
</dbReference>
<dbReference type="RefSeq" id="XP_031872364.1">
    <property type="nucleotide sequence ID" value="XM_032012671.1"/>
</dbReference>
<name>A0A370TW52_9HELO</name>
<feature type="domain" description="DUF1308" evidence="2">
    <location>
        <begin position="322"/>
        <end position="407"/>
    </location>
</feature>
<dbReference type="PANTHER" id="PTHR13379:SF0">
    <property type="entry name" value="UPF0415 PROTEIN C7ORF25"/>
    <property type="match status" value="1"/>
</dbReference>
<dbReference type="OrthoDB" id="441890at2759"/>
<evidence type="ECO:0000313" key="3">
    <source>
        <dbReference type="EMBL" id="RDL39708.1"/>
    </source>
</evidence>
<accession>A0A370TW52</accession>
<dbReference type="GeneID" id="43596897"/>
<evidence type="ECO:0000259" key="2">
    <source>
        <dbReference type="Pfam" id="PF07000"/>
    </source>
</evidence>
<feature type="region of interest" description="Disordered" evidence="1">
    <location>
        <begin position="523"/>
        <end position="544"/>
    </location>
</feature>
<evidence type="ECO:0000313" key="4">
    <source>
        <dbReference type="Proteomes" id="UP000254866"/>
    </source>
</evidence>
<keyword evidence="4" id="KW-1185">Reference proteome</keyword>
<sequence>MDGNVVMDTKIDPDISRNHNSLDRKMESLDLTDRRPFVACSATGSTEASSTPEASFEVDPEALALDMQQRCRLLLNELEQFQAYLKERNKANNVELRTFKGGLQAEMKLIHKLAKQESSDNNKTVHSLKSSNFLFYNAVWNTAKSCTGIIALSRRFYWTPGQKTPNINGKISKPGAKHRTCSALVDIVCQDGLEWVKVSSNTEKRIIWDLAKAGWVGVESSGEESEGDSDDPDEAEGLLKQVEALVKASRATRVRYRHPKVRLVLPRISSSPQTKEVAKVLQKIRNLGVTVQTSEEWPIGPPVATVLDSLIADRFETFTSVLNVDCTILLAFASDLSHGRVEPEDWHNQMISRQREMEAEEQLLPDSLWPACGSRKLVCTREAAVRMQEIVEVIGTTTEKKRVELLIDLSGDSQLTLEERLEEFQKLSDYEIPKTWLLPIEIVDVDIPVLIADLPPIAGKLADSLSTINKSVFLYGWASKTTTISSNRSVAKEVETTVEENRSSEEEIGPDIWLCSTTRSLVGKEKQRRGAHDRDSCETESNIE</sequence>